<reference evidence="1 2" key="1">
    <citation type="submission" date="2023-12" db="EMBL/GenBank/DDBJ databases">
        <title>Baltic Sea Cyanobacteria.</title>
        <authorList>
            <person name="Delbaje E."/>
            <person name="Fewer D.P."/>
            <person name="Shishido T.K."/>
        </authorList>
    </citation>
    <scope>NUCLEOTIDE SEQUENCE [LARGE SCALE GENOMIC DNA]</scope>
    <source>
        <strain evidence="1 2">UHCC 0370</strain>
    </source>
</reference>
<accession>A0ABU5TEK1</accession>
<gene>
    <name evidence="1" type="ORF">VB774_03590</name>
</gene>
<protein>
    <submittedName>
        <fullName evidence="1">Uncharacterized protein</fullName>
    </submittedName>
</protein>
<name>A0ABU5TEK1_9CYAN</name>
<keyword evidence="2" id="KW-1185">Reference proteome</keyword>
<evidence type="ECO:0000313" key="2">
    <source>
        <dbReference type="Proteomes" id="UP001301388"/>
    </source>
</evidence>
<organism evidence="1 2">
    <name type="scientific">Pseudanabaena galeata UHCC 0370</name>
    <dbReference type="NCBI Taxonomy" id="3110310"/>
    <lineage>
        <taxon>Bacteria</taxon>
        <taxon>Bacillati</taxon>
        <taxon>Cyanobacteriota</taxon>
        <taxon>Cyanophyceae</taxon>
        <taxon>Pseudanabaenales</taxon>
        <taxon>Pseudanabaenaceae</taxon>
        <taxon>Pseudanabaena</taxon>
    </lineage>
</organism>
<comment type="caution">
    <text evidence="1">The sequence shown here is derived from an EMBL/GenBank/DDBJ whole genome shotgun (WGS) entry which is preliminary data.</text>
</comment>
<proteinExistence type="predicted"/>
<dbReference type="Proteomes" id="UP001301388">
    <property type="component" value="Unassembled WGS sequence"/>
</dbReference>
<sequence length="82" mass="9308">MSVVRVRPFGAHSHNLFRIAIYLESKQKPNLPEAVNQQVVEICGVVISSFINANDKKTLFSISLKIDILNIINHFKDQDCKL</sequence>
<evidence type="ECO:0000313" key="1">
    <source>
        <dbReference type="EMBL" id="MEA5476694.1"/>
    </source>
</evidence>
<dbReference type="EMBL" id="JAYGIE010000009">
    <property type="protein sequence ID" value="MEA5476694.1"/>
    <property type="molecule type" value="Genomic_DNA"/>
</dbReference>